<organism evidence="1 2">
    <name type="scientific">Merluccius polli</name>
    <name type="common">Benguela hake</name>
    <name type="synonym">Merluccius cadenati</name>
    <dbReference type="NCBI Taxonomy" id="89951"/>
    <lineage>
        <taxon>Eukaryota</taxon>
        <taxon>Metazoa</taxon>
        <taxon>Chordata</taxon>
        <taxon>Craniata</taxon>
        <taxon>Vertebrata</taxon>
        <taxon>Euteleostomi</taxon>
        <taxon>Actinopterygii</taxon>
        <taxon>Neopterygii</taxon>
        <taxon>Teleostei</taxon>
        <taxon>Neoteleostei</taxon>
        <taxon>Acanthomorphata</taxon>
        <taxon>Zeiogadaria</taxon>
        <taxon>Gadariae</taxon>
        <taxon>Gadiformes</taxon>
        <taxon>Gadoidei</taxon>
        <taxon>Merlucciidae</taxon>
        <taxon>Merluccius</taxon>
    </lineage>
</organism>
<proteinExistence type="predicted"/>
<name>A0AA47P0I0_MERPO</name>
<evidence type="ECO:0000313" key="2">
    <source>
        <dbReference type="Proteomes" id="UP001174136"/>
    </source>
</evidence>
<protein>
    <submittedName>
        <fullName evidence="1">Uncharacterized protein</fullName>
    </submittedName>
</protein>
<keyword evidence="2" id="KW-1185">Reference proteome</keyword>
<dbReference type="AlphaFoldDB" id="A0AA47P0I0"/>
<evidence type="ECO:0000313" key="1">
    <source>
        <dbReference type="EMBL" id="KAK0142567.1"/>
    </source>
</evidence>
<accession>A0AA47P0I0</accession>
<gene>
    <name evidence="1" type="ORF">N1851_019502</name>
</gene>
<dbReference type="EMBL" id="JAOPHQ010003543">
    <property type="protein sequence ID" value="KAK0142567.1"/>
    <property type="molecule type" value="Genomic_DNA"/>
</dbReference>
<comment type="caution">
    <text evidence="1">The sequence shown here is derived from an EMBL/GenBank/DDBJ whole genome shotgun (WGS) entry which is preliminary data.</text>
</comment>
<dbReference type="PANTHER" id="PTHR47331">
    <property type="entry name" value="PHD-TYPE DOMAIN-CONTAINING PROTEIN"/>
    <property type="match status" value="1"/>
</dbReference>
<sequence length="107" mass="12274">MQKWCLQTSWSAETAVCRTYLIMGVNHPKKKTRRVVFSCRARFKGTSLNCQLLQGPDLTNSLLCVLTRFRQESVALMTDDQAIFHQVRVSEKHVDFLRCLWGASGPQ</sequence>
<dbReference type="Proteomes" id="UP001174136">
    <property type="component" value="Unassembled WGS sequence"/>
</dbReference>
<reference evidence="1" key="1">
    <citation type="journal article" date="2023" name="Front. Mar. Sci.">
        <title>A new Merluccius polli reference genome to investigate the effects of global change in West African waters.</title>
        <authorList>
            <person name="Mateo J.L."/>
            <person name="Blanco-Fernandez C."/>
            <person name="Garcia-Vazquez E."/>
            <person name="Machado-Schiaffino G."/>
        </authorList>
    </citation>
    <scope>NUCLEOTIDE SEQUENCE</scope>
    <source>
        <strain evidence="1">C29</strain>
        <tissue evidence="1">Fin</tissue>
    </source>
</reference>